<feature type="modified residue" description="O-(pantetheine 4'-phosphoryl)serine" evidence="7">
    <location>
        <position position="37"/>
    </location>
</feature>
<evidence type="ECO:0000256" key="5">
    <source>
        <dbReference type="ARBA" id="ARBA00023098"/>
    </source>
</evidence>
<name>A0A926IEM4_9FIRM</name>
<dbReference type="EMBL" id="JACRSY010000016">
    <property type="protein sequence ID" value="MBC8580074.1"/>
    <property type="molecule type" value="Genomic_DNA"/>
</dbReference>
<keyword evidence="2 7" id="KW-0444">Lipid biosynthesis</keyword>
<protein>
    <recommendedName>
        <fullName evidence="7 8">Acyl carrier protein</fullName>
        <shortName evidence="7">ACP</shortName>
    </recommendedName>
</protein>
<dbReference type="GO" id="GO:0005829">
    <property type="term" value="C:cytosol"/>
    <property type="evidence" value="ECO:0007669"/>
    <property type="project" value="TreeGrafter"/>
</dbReference>
<dbReference type="InterPro" id="IPR036736">
    <property type="entry name" value="ACP-like_sf"/>
</dbReference>
<dbReference type="PROSITE" id="PS50075">
    <property type="entry name" value="CARRIER"/>
    <property type="match status" value="1"/>
</dbReference>
<evidence type="ECO:0000256" key="4">
    <source>
        <dbReference type="ARBA" id="ARBA00022832"/>
    </source>
</evidence>
<dbReference type="NCBIfam" id="NF002148">
    <property type="entry name" value="PRK00982.1-2"/>
    <property type="match status" value="1"/>
</dbReference>
<dbReference type="SUPFAM" id="SSF47336">
    <property type="entry name" value="ACP-like"/>
    <property type="match status" value="1"/>
</dbReference>
<keyword evidence="7" id="KW-0963">Cytoplasm</keyword>
<dbReference type="GO" id="GO:0009245">
    <property type="term" value="P:lipid A biosynthetic process"/>
    <property type="evidence" value="ECO:0007669"/>
    <property type="project" value="TreeGrafter"/>
</dbReference>
<dbReference type="Gene3D" id="1.10.1200.10">
    <property type="entry name" value="ACP-like"/>
    <property type="match status" value="1"/>
</dbReference>
<keyword evidence="3 7" id="KW-0597">Phosphoprotein</keyword>
<dbReference type="Pfam" id="PF00550">
    <property type="entry name" value="PP-binding"/>
    <property type="match status" value="1"/>
</dbReference>
<dbReference type="HAMAP" id="MF_01217">
    <property type="entry name" value="Acyl_carrier"/>
    <property type="match status" value="1"/>
</dbReference>
<dbReference type="GO" id="GO:0000035">
    <property type="term" value="F:acyl binding"/>
    <property type="evidence" value="ECO:0007669"/>
    <property type="project" value="TreeGrafter"/>
</dbReference>
<dbReference type="InterPro" id="IPR003231">
    <property type="entry name" value="ACP"/>
</dbReference>
<dbReference type="NCBIfam" id="NF002150">
    <property type="entry name" value="PRK00982.1-4"/>
    <property type="match status" value="1"/>
</dbReference>
<comment type="PTM">
    <text evidence="9">4'-phosphopantetheine is transferred from CoA to a specific serine of apo-ACP by acpS.</text>
</comment>
<reference evidence="11" key="1">
    <citation type="submission" date="2020-08" db="EMBL/GenBank/DDBJ databases">
        <title>Genome public.</title>
        <authorList>
            <person name="Liu C."/>
            <person name="Sun Q."/>
        </authorList>
    </citation>
    <scope>NUCLEOTIDE SEQUENCE</scope>
    <source>
        <strain evidence="11">NSJ-12</strain>
    </source>
</reference>
<comment type="function">
    <text evidence="7 9">Carrier of the growing fatty acid chain in fatty acid biosynthesis.</text>
</comment>
<evidence type="ECO:0000256" key="2">
    <source>
        <dbReference type="ARBA" id="ARBA00022516"/>
    </source>
</evidence>
<keyword evidence="4 7" id="KW-0276">Fatty acid metabolism</keyword>
<evidence type="ECO:0000313" key="12">
    <source>
        <dbReference type="Proteomes" id="UP000655830"/>
    </source>
</evidence>
<evidence type="ECO:0000259" key="10">
    <source>
        <dbReference type="PROSITE" id="PS50075"/>
    </source>
</evidence>
<evidence type="ECO:0000256" key="7">
    <source>
        <dbReference type="HAMAP-Rule" id="MF_01217"/>
    </source>
</evidence>
<keyword evidence="12" id="KW-1185">Reference proteome</keyword>
<comment type="similarity">
    <text evidence="7">Belongs to the acyl carrier protein (ACP) family.</text>
</comment>
<evidence type="ECO:0000313" key="11">
    <source>
        <dbReference type="EMBL" id="MBC8580074.1"/>
    </source>
</evidence>
<organism evidence="11 12">
    <name type="scientific">Zhenhengia yiwuensis</name>
    <dbReference type="NCBI Taxonomy" id="2763666"/>
    <lineage>
        <taxon>Bacteria</taxon>
        <taxon>Bacillati</taxon>
        <taxon>Bacillota</taxon>
        <taxon>Clostridia</taxon>
        <taxon>Lachnospirales</taxon>
        <taxon>Lachnospiraceae</taxon>
        <taxon>Zhenhengia</taxon>
    </lineage>
</organism>
<evidence type="ECO:0000256" key="8">
    <source>
        <dbReference type="NCBIfam" id="TIGR00517"/>
    </source>
</evidence>
<comment type="pathway">
    <text evidence="7 9">Lipid metabolism; fatty acid biosynthesis.</text>
</comment>
<feature type="domain" description="Carrier" evidence="10">
    <location>
        <begin position="2"/>
        <end position="77"/>
    </location>
</feature>
<evidence type="ECO:0000256" key="6">
    <source>
        <dbReference type="ARBA" id="ARBA00023160"/>
    </source>
</evidence>
<evidence type="ECO:0000256" key="3">
    <source>
        <dbReference type="ARBA" id="ARBA00022553"/>
    </source>
</evidence>
<gene>
    <name evidence="7 11" type="primary">acpP</name>
    <name evidence="11" type="ORF">H8718_11130</name>
</gene>
<comment type="PTM">
    <text evidence="7">4'-phosphopantetheine is transferred from CoA to a specific serine of apo-ACP by AcpS. This modification is essential for activity because fatty acids are bound in thioester linkage to the sulfhydryl of the prosthetic group.</text>
</comment>
<dbReference type="NCBIfam" id="TIGR00517">
    <property type="entry name" value="acyl_carrier"/>
    <property type="match status" value="1"/>
</dbReference>
<comment type="caution">
    <text evidence="11">The sequence shown here is derived from an EMBL/GenBank/DDBJ whole genome shotgun (WGS) entry which is preliminary data.</text>
</comment>
<dbReference type="GO" id="GO:0000036">
    <property type="term" value="F:acyl carrier activity"/>
    <property type="evidence" value="ECO:0007669"/>
    <property type="project" value="UniProtKB-UniRule"/>
</dbReference>
<evidence type="ECO:0000256" key="9">
    <source>
        <dbReference type="RuleBase" id="RU003545"/>
    </source>
</evidence>
<proteinExistence type="inferred from homology"/>
<evidence type="ECO:0000256" key="1">
    <source>
        <dbReference type="ARBA" id="ARBA00022450"/>
    </source>
</evidence>
<dbReference type="PANTHER" id="PTHR20863">
    <property type="entry name" value="ACYL CARRIER PROTEIN"/>
    <property type="match status" value="1"/>
</dbReference>
<dbReference type="GO" id="GO:0016020">
    <property type="term" value="C:membrane"/>
    <property type="evidence" value="ECO:0007669"/>
    <property type="project" value="GOC"/>
</dbReference>
<accession>A0A926IEM4</accession>
<dbReference type="PANTHER" id="PTHR20863:SF76">
    <property type="entry name" value="CARRIER DOMAIN-CONTAINING PROTEIN"/>
    <property type="match status" value="1"/>
</dbReference>
<keyword evidence="1 7" id="KW-0596">Phosphopantetheine</keyword>
<sequence length="77" mass="8566">MKMVLEKLQEIVADKLGVDASEVVETARFKEDLEADSLDLFEVVMALEDEFGVSISNEDVEGIKTVGDAVNYITERQ</sequence>
<dbReference type="AlphaFoldDB" id="A0A926IEM4"/>
<keyword evidence="6 7" id="KW-0275">Fatty acid biosynthesis</keyword>
<dbReference type="Proteomes" id="UP000655830">
    <property type="component" value="Unassembled WGS sequence"/>
</dbReference>
<keyword evidence="5 7" id="KW-0443">Lipid metabolism</keyword>
<dbReference type="InterPro" id="IPR009081">
    <property type="entry name" value="PP-bd_ACP"/>
</dbReference>
<comment type="subcellular location">
    <subcellularLocation>
        <location evidence="7">Cytoplasm</location>
    </subcellularLocation>
</comment>